<reference evidence="3" key="1">
    <citation type="submission" date="2017-01" db="EMBL/GenBank/DDBJ databases">
        <authorList>
            <person name="Wang Y."/>
            <person name="White M."/>
            <person name="Kvist S."/>
            <person name="Moncalvo J.-M."/>
        </authorList>
    </citation>
    <scope>NUCLEOTIDE SEQUENCE [LARGE SCALE GENOMIC DNA]</scope>
    <source>
        <strain evidence="3">ID-206-W2</strain>
    </source>
</reference>
<proteinExistence type="predicted"/>
<feature type="compositionally biased region" description="Polar residues" evidence="1">
    <location>
        <begin position="103"/>
        <end position="115"/>
    </location>
</feature>
<protein>
    <submittedName>
        <fullName evidence="2">Uncharacterized protein</fullName>
    </submittedName>
</protein>
<keyword evidence="3" id="KW-1185">Reference proteome</keyword>
<dbReference type="AlphaFoldDB" id="A0A1R1XYN2"/>
<name>A0A1R1XYN2_9FUNG</name>
<sequence>MIILFWPVDVRINRFTSGRPIVMAAEGNRWETNSWLGQIDDKAPLSETKPALISLRIRARIRISLNFATDLRQPEPKQLPARAQATASQNSSNCQPELKQLPARTQATASQNSSN</sequence>
<evidence type="ECO:0000256" key="1">
    <source>
        <dbReference type="SAM" id="MobiDB-lite"/>
    </source>
</evidence>
<comment type="caution">
    <text evidence="2">The sequence shown here is derived from an EMBL/GenBank/DDBJ whole genome shotgun (WGS) entry which is preliminary data.</text>
</comment>
<organism evidence="2 3">
    <name type="scientific">Smittium culicis</name>
    <dbReference type="NCBI Taxonomy" id="133412"/>
    <lineage>
        <taxon>Eukaryota</taxon>
        <taxon>Fungi</taxon>
        <taxon>Fungi incertae sedis</taxon>
        <taxon>Zoopagomycota</taxon>
        <taxon>Kickxellomycotina</taxon>
        <taxon>Harpellomycetes</taxon>
        <taxon>Harpellales</taxon>
        <taxon>Legeriomycetaceae</taxon>
        <taxon>Smittium</taxon>
    </lineage>
</organism>
<gene>
    <name evidence="2" type="ORF">AYI69_g6527</name>
</gene>
<evidence type="ECO:0000313" key="3">
    <source>
        <dbReference type="Proteomes" id="UP000187429"/>
    </source>
</evidence>
<dbReference type="EMBL" id="LSSM01002942">
    <property type="protein sequence ID" value="OMJ19679.1"/>
    <property type="molecule type" value="Genomic_DNA"/>
</dbReference>
<evidence type="ECO:0000313" key="2">
    <source>
        <dbReference type="EMBL" id="OMJ19679.1"/>
    </source>
</evidence>
<dbReference type="Proteomes" id="UP000187429">
    <property type="component" value="Unassembled WGS sequence"/>
</dbReference>
<accession>A0A1R1XYN2</accession>
<feature type="compositionally biased region" description="Polar residues" evidence="1">
    <location>
        <begin position="85"/>
        <end position="95"/>
    </location>
</feature>
<feature type="region of interest" description="Disordered" evidence="1">
    <location>
        <begin position="72"/>
        <end position="115"/>
    </location>
</feature>